<dbReference type="AlphaFoldDB" id="A0A6M0IMC7"/>
<gene>
    <name evidence="2" type="ORF">GK091_21460</name>
</gene>
<dbReference type="EMBL" id="JAAGNZ010000002">
    <property type="protein sequence ID" value="NEU69470.1"/>
    <property type="molecule type" value="Genomic_DNA"/>
</dbReference>
<protein>
    <submittedName>
        <fullName evidence="2">Uncharacterized protein</fullName>
    </submittedName>
</protein>
<keyword evidence="1" id="KW-1133">Transmembrane helix</keyword>
<keyword evidence="3" id="KW-1185">Reference proteome</keyword>
<evidence type="ECO:0000313" key="2">
    <source>
        <dbReference type="EMBL" id="NEU69470.1"/>
    </source>
</evidence>
<sequence>MAARTITKQGWWYLATALFVLLTNVFWPVRLIPAMLTLGKEESLWGPMQYSTLHGELRTYQDGVIVKGYSWPNVIHRLNGYKECRPTSPDTVLYRLYALKPYQFWDYVNYSIEPRWRLPYLDPAQIQPPLNPKPPTLCPPNSPDYPQPESFYKDHRIPIPAGAPILK</sequence>
<accession>A0A6M0IMC7</accession>
<dbReference type="Proteomes" id="UP000477386">
    <property type="component" value="Unassembled WGS sequence"/>
</dbReference>
<keyword evidence="1" id="KW-0812">Transmembrane</keyword>
<dbReference type="RefSeq" id="WP_164041920.1">
    <property type="nucleotide sequence ID" value="NZ_JAAGNZ010000002.1"/>
</dbReference>
<name>A0A6M0IMC7_9BACT</name>
<keyword evidence="1" id="KW-0472">Membrane</keyword>
<evidence type="ECO:0000313" key="3">
    <source>
        <dbReference type="Proteomes" id="UP000477386"/>
    </source>
</evidence>
<proteinExistence type="predicted"/>
<comment type="caution">
    <text evidence="2">The sequence shown here is derived from an EMBL/GenBank/DDBJ whole genome shotgun (WGS) entry which is preliminary data.</text>
</comment>
<organism evidence="2 3">
    <name type="scientific">Spirosoma agri</name>
    <dbReference type="NCBI Taxonomy" id="1987381"/>
    <lineage>
        <taxon>Bacteria</taxon>
        <taxon>Pseudomonadati</taxon>
        <taxon>Bacteroidota</taxon>
        <taxon>Cytophagia</taxon>
        <taxon>Cytophagales</taxon>
        <taxon>Cytophagaceae</taxon>
        <taxon>Spirosoma</taxon>
    </lineage>
</organism>
<reference evidence="2 3" key="1">
    <citation type="submission" date="2020-02" db="EMBL/GenBank/DDBJ databases">
        <title>Draft genome sequence of two Spirosoma agri KCTC 52727 and Spirosoma terrae KCTC 52035.</title>
        <authorList>
            <person name="Rojas J."/>
            <person name="Ambika Manirajan B."/>
            <person name="Ratering S."/>
            <person name="Suarez C."/>
            <person name="Schnell S."/>
        </authorList>
    </citation>
    <scope>NUCLEOTIDE SEQUENCE [LARGE SCALE GENOMIC DNA]</scope>
    <source>
        <strain evidence="2 3">KCTC 52727</strain>
    </source>
</reference>
<evidence type="ECO:0000256" key="1">
    <source>
        <dbReference type="SAM" id="Phobius"/>
    </source>
</evidence>
<feature type="transmembrane region" description="Helical" evidence="1">
    <location>
        <begin position="12"/>
        <end position="32"/>
    </location>
</feature>